<evidence type="ECO:0000259" key="2">
    <source>
        <dbReference type="Pfam" id="PF06722"/>
    </source>
</evidence>
<evidence type="ECO:0000313" key="3">
    <source>
        <dbReference type="EMBL" id="AHX56897.1"/>
    </source>
</evidence>
<dbReference type="InterPro" id="IPR010610">
    <property type="entry name" value="EryCIII-like_C"/>
</dbReference>
<dbReference type="Gene3D" id="3.40.50.2000">
    <property type="entry name" value="Glycogen Phosphorylase B"/>
    <property type="match status" value="2"/>
</dbReference>
<protein>
    <submittedName>
        <fullName evidence="3">UDP-glycosyltransferase 203C1</fullName>
    </submittedName>
</protein>
<proteinExistence type="evidence at transcript level"/>
<dbReference type="PANTHER" id="PTHR48050:SF13">
    <property type="entry name" value="STEROL 3-BETA-GLUCOSYLTRANSFERASE UGT80A2"/>
    <property type="match status" value="1"/>
</dbReference>
<dbReference type="EMBL" id="CAEY01001585">
    <property type="status" value="NOT_ANNOTATED_CDS"/>
    <property type="molecule type" value="Genomic_DNA"/>
</dbReference>
<reference evidence="5" key="1">
    <citation type="submission" date="2011-08" db="EMBL/GenBank/DDBJ databases">
        <authorList>
            <person name="Rombauts S."/>
        </authorList>
    </citation>
    <scope>NUCLEOTIDE SEQUENCE</scope>
    <source>
        <strain evidence="5">London</strain>
    </source>
</reference>
<name>T1K556_TETUR</name>
<dbReference type="RefSeq" id="NP_001310041.1">
    <property type="nucleotide sequence ID" value="NM_001323112.1"/>
</dbReference>
<dbReference type="InterPro" id="IPR050426">
    <property type="entry name" value="Glycosyltransferase_28"/>
</dbReference>
<keyword evidence="5" id="KW-1185">Reference proteome</keyword>
<dbReference type="InterPro" id="IPR002213">
    <property type="entry name" value="UDP_glucos_trans"/>
</dbReference>
<accession>T1K556</accession>
<reference evidence="3" key="2">
    <citation type="journal article" date="2014" name="Insect Biochem. Mol. Biol.">
        <title>Bacterial origin of a diverse family of UDP-glycosyltransferase genes in the Tetranychus urticae genome.</title>
        <authorList>
            <person name="Ahn S.J."/>
            <person name="Dermauw W."/>
            <person name="Wybouw N."/>
            <person name="Heckel D.G."/>
            <person name="Van Leeuwen T."/>
        </authorList>
    </citation>
    <scope>NUCLEOTIDE SEQUENCE</scope>
</reference>
<dbReference type="GO" id="GO:0016758">
    <property type="term" value="F:hexosyltransferase activity"/>
    <property type="evidence" value="ECO:0007669"/>
    <property type="project" value="UniProtKB-ARBA"/>
</dbReference>
<dbReference type="SUPFAM" id="SSF53756">
    <property type="entry name" value="UDP-Glycosyltransferase/glycogen phosphorylase"/>
    <property type="match status" value="1"/>
</dbReference>
<dbReference type="Proteomes" id="UP000015104">
    <property type="component" value="Unassembled WGS sequence"/>
</dbReference>
<dbReference type="eggNOG" id="KOG1192">
    <property type="taxonomic scope" value="Eukaryota"/>
</dbReference>
<dbReference type="KEGG" id="tut:107360894"/>
<evidence type="ECO:0000313" key="4">
    <source>
        <dbReference type="EnsemblMetazoa" id="tetur05g05090.1"/>
    </source>
</evidence>
<dbReference type="AlphaFoldDB" id="T1K556"/>
<reference evidence="3" key="3">
    <citation type="submission" date="2014-03" db="EMBL/GenBank/DDBJ databases">
        <authorList>
            <person name="Ahn S.-J."/>
            <person name="Dermauw W."/>
            <person name="Wybouw N."/>
            <person name="Heckel D.G."/>
            <person name="Van Leeuwen T."/>
        </authorList>
    </citation>
    <scope>NUCLEOTIDE SEQUENCE</scope>
</reference>
<dbReference type="EMBL" id="KJ584770">
    <property type="protein sequence ID" value="AHX56897.1"/>
    <property type="molecule type" value="mRNA"/>
</dbReference>
<dbReference type="PANTHER" id="PTHR48050">
    <property type="entry name" value="STEROL 3-BETA-GLUCOSYLTRANSFERASE"/>
    <property type="match status" value="1"/>
</dbReference>
<dbReference type="Pfam" id="PF06722">
    <property type="entry name" value="EryCIII-like_C"/>
    <property type="match status" value="1"/>
</dbReference>
<dbReference type="HOGENOM" id="CLU_000537_0_0_1"/>
<dbReference type="OrthoDB" id="5835829at2759"/>
<feature type="domain" description="Erythromycin biosynthesis protein CIII-like C-terminal" evidence="2">
    <location>
        <begin position="300"/>
        <end position="400"/>
    </location>
</feature>
<evidence type="ECO:0000313" key="5">
    <source>
        <dbReference type="Proteomes" id="UP000015104"/>
    </source>
</evidence>
<gene>
    <name evidence="4" type="primary">107360894</name>
    <name evidence="3" type="synonym">UGT203C1</name>
</gene>
<evidence type="ECO:0000256" key="1">
    <source>
        <dbReference type="ARBA" id="ARBA00022679"/>
    </source>
</evidence>
<organism evidence="4 5">
    <name type="scientific">Tetranychus urticae</name>
    <name type="common">Two-spotted spider mite</name>
    <dbReference type="NCBI Taxonomy" id="32264"/>
    <lineage>
        <taxon>Eukaryota</taxon>
        <taxon>Metazoa</taxon>
        <taxon>Ecdysozoa</taxon>
        <taxon>Arthropoda</taxon>
        <taxon>Chelicerata</taxon>
        <taxon>Arachnida</taxon>
        <taxon>Acari</taxon>
        <taxon>Acariformes</taxon>
        <taxon>Trombidiformes</taxon>
        <taxon>Prostigmata</taxon>
        <taxon>Eleutherengona</taxon>
        <taxon>Raphignathae</taxon>
        <taxon>Tetranychoidea</taxon>
        <taxon>Tetranychidae</taxon>
        <taxon>Tetranychus</taxon>
    </lineage>
</organism>
<keyword evidence="1 3" id="KW-0808">Transferase</keyword>
<reference evidence="4" key="4">
    <citation type="submission" date="2015-06" db="UniProtKB">
        <authorList>
            <consortium name="EnsemblMetazoa"/>
        </authorList>
    </citation>
    <scope>IDENTIFICATION</scope>
</reference>
<dbReference type="GeneID" id="107360894"/>
<dbReference type="CDD" id="cd03784">
    <property type="entry name" value="GT1_Gtf-like"/>
    <property type="match status" value="1"/>
</dbReference>
<dbReference type="GO" id="GO:0008194">
    <property type="term" value="F:UDP-glycosyltransferase activity"/>
    <property type="evidence" value="ECO:0007669"/>
    <property type="project" value="InterPro"/>
</dbReference>
<dbReference type="EnsemblMetazoa" id="tetur05g05090.1">
    <property type="protein sequence ID" value="tetur05g05090.1"/>
    <property type="gene ID" value="tetur05g05090"/>
</dbReference>
<sequence>MRITFICIDGHGHVNSCIGLAQKLAKYGNICSFIVPFNCLSIVLEYGFQVLTVFAIAYDVDPQAKLNQFMEQRSEAFELGPIEQFEKIRIPRMKMCLEFIRQTNDQYGQHIKTLSPDCIIYFSWMTIPAIVKSGIPYILLYTCNPLLIYGNSRAPPYSSGLSDKDSQTLFAKQRSSFKLALADLTQQLDWYLASEGINPFLEKRIDFMPLSKSPYLNLYIYPETIDYKEFNLPAKWFRVEHCLRTTPPLSDTEHLIPEKYEKLIFVTLGSQVSNTSFLTKLITILSKSKYHFIVTLGSIAADLIQLPKNVVGRKYVNQLSILPKVDLVIHHGGNNTFIESLYFGKPSIIFPMFGDQHDNGRRAVDMGIGKCISPTNLNEKLLLDMIDETISDEKMQQKVSEISLSLQQTQSHERLNKILISIVELSKNLVGIPDQLVNQLVATWNN</sequence>